<accession>A0A1H8PK75</accession>
<protein>
    <submittedName>
        <fullName evidence="1">Uncharacterized protein</fullName>
    </submittedName>
</protein>
<name>A0A1H8PK75_9SPHI</name>
<organism evidence="1 2">
    <name type="scientific">Mucilaginibacter gossypiicola</name>
    <dbReference type="NCBI Taxonomy" id="551995"/>
    <lineage>
        <taxon>Bacteria</taxon>
        <taxon>Pseudomonadati</taxon>
        <taxon>Bacteroidota</taxon>
        <taxon>Sphingobacteriia</taxon>
        <taxon>Sphingobacteriales</taxon>
        <taxon>Sphingobacteriaceae</taxon>
        <taxon>Mucilaginibacter</taxon>
    </lineage>
</organism>
<evidence type="ECO:0000313" key="2">
    <source>
        <dbReference type="Proteomes" id="UP000198942"/>
    </source>
</evidence>
<dbReference type="EMBL" id="FOCL01000008">
    <property type="protein sequence ID" value="SEO42409.1"/>
    <property type="molecule type" value="Genomic_DNA"/>
</dbReference>
<keyword evidence="2" id="KW-1185">Reference proteome</keyword>
<dbReference type="AlphaFoldDB" id="A0A1H8PK75"/>
<reference evidence="2" key="1">
    <citation type="submission" date="2016-10" db="EMBL/GenBank/DDBJ databases">
        <authorList>
            <person name="Varghese N."/>
            <person name="Submissions S."/>
        </authorList>
    </citation>
    <scope>NUCLEOTIDE SEQUENCE [LARGE SCALE GENOMIC DNA]</scope>
    <source>
        <strain evidence="2">Gh-48</strain>
    </source>
</reference>
<proteinExistence type="predicted"/>
<dbReference type="Proteomes" id="UP000198942">
    <property type="component" value="Unassembled WGS sequence"/>
</dbReference>
<evidence type="ECO:0000313" key="1">
    <source>
        <dbReference type="EMBL" id="SEO42409.1"/>
    </source>
</evidence>
<gene>
    <name evidence="1" type="ORF">SAMN05192574_10847</name>
</gene>
<sequence length="41" mass="4463">MYFLLSGAIMIDLTIWALPPAGLFAHTPAGLKLVAGIRYYP</sequence>